<sequence length="141" mass="15516">MGACATLRCQRVSVCVAVSEISRQNTVSRAILEREVRLISSVFTFRIRCRPISINTDLGSAAQVAESDNTSRLKSSIYQDGFPPPFSSGSPNKRLSGLSLTLTQNSRSNFPLRQVANRTLAPSLSQALLRKIPSPHIHLRH</sequence>
<gene>
    <name evidence="1" type="ORF">CDAR_94111</name>
</gene>
<accession>A0AAV4NMW7</accession>
<comment type="caution">
    <text evidence="1">The sequence shown here is derived from an EMBL/GenBank/DDBJ whole genome shotgun (WGS) entry which is preliminary data.</text>
</comment>
<dbReference type="AlphaFoldDB" id="A0AAV4NMW7"/>
<organism evidence="1 2">
    <name type="scientific">Caerostris darwini</name>
    <dbReference type="NCBI Taxonomy" id="1538125"/>
    <lineage>
        <taxon>Eukaryota</taxon>
        <taxon>Metazoa</taxon>
        <taxon>Ecdysozoa</taxon>
        <taxon>Arthropoda</taxon>
        <taxon>Chelicerata</taxon>
        <taxon>Arachnida</taxon>
        <taxon>Araneae</taxon>
        <taxon>Araneomorphae</taxon>
        <taxon>Entelegynae</taxon>
        <taxon>Araneoidea</taxon>
        <taxon>Araneidae</taxon>
        <taxon>Caerostris</taxon>
    </lineage>
</organism>
<evidence type="ECO:0000313" key="1">
    <source>
        <dbReference type="EMBL" id="GIX85115.1"/>
    </source>
</evidence>
<dbReference type="EMBL" id="BPLQ01001757">
    <property type="protein sequence ID" value="GIX85115.1"/>
    <property type="molecule type" value="Genomic_DNA"/>
</dbReference>
<name>A0AAV4NMW7_9ARAC</name>
<reference evidence="1 2" key="1">
    <citation type="submission" date="2021-06" db="EMBL/GenBank/DDBJ databases">
        <title>Caerostris darwini draft genome.</title>
        <authorList>
            <person name="Kono N."/>
            <person name="Arakawa K."/>
        </authorList>
    </citation>
    <scope>NUCLEOTIDE SEQUENCE [LARGE SCALE GENOMIC DNA]</scope>
</reference>
<protein>
    <submittedName>
        <fullName evidence="1">Uncharacterized protein</fullName>
    </submittedName>
</protein>
<dbReference type="Proteomes" id="UP001054837">
    <property type="component" value="Unassembled WGS sequence"/>
</dbReference>
<keyword evidence="2" id="KW-1185">Reference proteome</keyword>
<evidence type="ECO:0000313" key="2">
    <source>
        <dbReference type="Proteomes" id="UP001054837"/>
    </source>
</evidence>
<proteinExistence type="predicted"/>